<protein>
    <submittedName>
        <fullName evidence="1">Uncharacterized protein</fullName>
    </submittedName>
</protein>
<dbReference type="HOGENOM" id="CLU_3248997_0_0_6"/>
<gene>
    <name evidence="1" type="ORF">HMPREF9080_02009</name>
</gene>
<evidence type="ECO:0000313" key="1">
    <source>
        <dbReference type="EMBL" id="EHM53095.1"/>
    </source>
</evidence>
<accession>G9ZGP4</accession>
<dbReference type="Proteomes" id="UP000004750">
    <property type="component" value="Unassembled WGS sequence"/>
</dbReference>
<dbReference type="EMBL" id="AGCM01000114">
    <property type="protein sequence ID" value="EHM53095.1"/>
    <property type="molecule type" value="Genomic_DNA"/>
</dbReference>
<dbReference type="STRING" id="797473.HMPREF9080_02009"/>
<comment type="caution">
    <text evidence="1">The sequence shown here is derived from an EMBL/GenBank/DDBJ whole genome shotgun (WGS) entry which is preliminary data.</text>
</comment>
<evidence type="ECO:0000313" key="2">
    <source>
        <dbReference type="Proteomes" id="UP000004750"/>
    </source>
</evidence>
<reference evidence="1 2" key="1">
    <citation type="submission" date="2011-08" db="EMBL/GenBank/DDBJ databases">
        <authorList>
            <person name="Weinstock G."/>
            <person name="Sodergren E."/>
            <person name="Clifton S."/>
            <person name="Fulton L."/>
            <person name="Fulton B."/>
            <person name="Courtney L."/>
            <person name="Fronick C."/>
            <person name="Harrison M."/>
            <person name="Strong C."/>
            <person name="Farmer C."/>
            <person name="Delahaunty K."/>
            <person name="Markovic C."/>
            <person name="Hall O."/>
            <person name="Minx P."/>
            <person name="Tomlinson C."/>
            <person name="Mitreva M."/>
            <person name="Hou S."/>
            <person name="Chen J."/>
            <person name="Wollam A."/>
            <person name="Pepin K.H."/>
            <person name="Johnson M."/>
            <person name="Bhonagiri V."/>
            <person name="Zhang X."/>
            <person name="Suruliraj S."/>
            <person name="Warren W."/>
            <person name="Chinwalla A."/>
            <person name="Mardis E.R."/>
            <person name="Wilson R.K."/>
        </authorList>
    </citation>
    <scope>NUCLEOTIDE SEQUENCE [LARGE SCALE GENOMIC DNA]</scope>
    <source>
        <strain evidence="1 2">F0432</strain>
    </source>
</reference>
<dbReference type="AlphaFoldDB" id="G9ZGP4"/>
<proteinExistence type="predicted"/>
<organism evidence="1 2">
    <name type="scientific">Cardiobacterium valvarum F0432</name>
    <dbReference type="NCBI Taxonomy" id="797473"/>
    <lineage>
        <taxon>Bacteria</taxon>
        <taxon>Pseudomonadati</taxon>
        <taxon>Pseudomonadota</taxon>
        <taxon>Gammaproteobacteria</taxon>
        <taxon>Cardiobacteriales</taxon>
        <taxon>Cardiobacteriaceae</taxon>
        <taxon>Cardiobacterium</taxon>
    </lineage>
</organism>
<sequence length="42" mass="4958">MDFFACHRLSLSWLGWAVKRDGQRVCRQAPQNLTLWRARLGL</sequence>
<name>G9ZGP4_9GAMM</name>